<organism evidence="1 2">
    <name type="scientific">Pelosinus baikalensis</name>
    <dbReference type="NCBI Taxonomy" id="2892015"/>
    <lineage>
        <taxon>Bacteria</taxon>
        <taxon>Bacillati</taxon>
        <taxon>Bacillota</taxon>
        <taxon>Negativicutes</taxon>
        <taxon>Selenomonadales</taxon>
        <taxon>Sporomusaceae</taxon>
        <taxon>Pelosinus</taxon>
    </lineage>
</organism>
<name>A0ABS8HXE7_9FIRM</name>
<reference evidence="1" key="1">
    <citation type="submission" date="2021-11" db="EMBL/GenBank/DDBJ databases">
        <title>Description of a new species Pelosinus isolated from the bottom sediments of Lake Baikal.</title>
        <authorList>
            <person name="Zakharyuk A."/>
        </authorList>
    </citation>
    <scope>NUCLEOTIDE SEQUENCE</scope>
    <source>
        <strain evidence="1">Bkl1</strain>
    </source>
</reference>
<comment type="caution">
    <text evidence="1">The sequence shown here is derived from an EMBL/GenBank/DDBJ whole genome shotgun (WGS) entry which is preliminary data.</text>
</comment>
<dbReference type="RefSeq" id="WP_229535996.1">
    <property type="nucleotide sequence ID" value="NZ_JAJHJB010000024.1"/>
</dbReference>
<evidence type="ECO:0000313" key="2">
    <source>
        <dbReference type="Proteomes" id="UP001165492"/>
    </source>
</evidence>
<sequence>MNNVNNGVLFSDGLSQEIKECFYYVDNDPILGERLFFANAGGSFRLKKAVDTFARIDSIIAMGFENLGYEQAVQEYDKKGVIVYERLTSSPYSKRMLDSFKLDGALRIAPLHCHSVVDIDKFLIATIELSRL</sequence>
<proteinExistence type="predicted"/>
<keyword evidence="2" id="KW-1185">Reference proteome</keyword>
<dbReference type="EMBL" id="JAJHJB010000024">
    <property type="protein sequence ID" value="MCC5466913.1"/>
    <property type="molecule type" value="Genomic_DNA"/>
</dbReference>
<accession>A0ABS8HXE7</accession>
<protein>
    <submittedName>
        <fullName evidence="1">Uncharacterized protein</fullName>
    </submittedName>
</protein>
<gene>
    <name evidence="1" type="ORF">LMF89_16320</name>
</gene>
<dbReference type="Proteomes" id="UP001165492">
    <property type="component" value="Unassembled WGS sequence"/>
</dbReference>
<evidence type="ECO:0000313" key="1">
    <source>
        <dbReference type="EMBL" id="MCC5466913.1"/>
    </source>
</evidence>